<dbReference type="PANTHER" id="PTHR37290:SF2">
    <property type="entry name" value="INNER MEMBRANE PROTEIN YIAB"/>
    <property type="match status" value="1"/>
</dbReference>
<name>A0A3S4HA52_KLEPN</name>
<accession>A0A3S4HA52</accession>
<dbReference type="PANTHER" id="PTHR37290">
    <property type="entry name" value="INNER MEMBRANE PROTEIN YIAA-RELATED"/>
    <property type="match status" value="1"/>
</dbReference>
<dbReference type="InterPro" id="IPR038972">
    <property type="entry name" value="YiaA-like"/>
</dbReference>
<keyword evidence="1" id="KW-0812">Transmembrane</keyword>
<proteinExistence type="predicted"/>
<evidence type="ECO:0000256" key="1">
    <source>
        <dbReference type="SAM" id="Phobius"/>
    </source>
</evidence>
<feature type="transmembrane region" description="Helical" evidence="1">
    <location>
        <begin position="92"/>
        <end position="109"/>
    </location>
</feature>
<dbReference type="GO" id="GO:0005886">
    <property type="term" value="C:plasma membrane"/>
    <property type="evidence" value="ECO:0007669"/>
    <property type="project" value="TreeGrafter"/>
</dbReference>
<evidence type="ECO:0000259" key="2">
    <source>
        <dbReference type="Pfam" id="PF05360"/>
    </source>
</evidence>
<feature type="transmembrane region" description="Helical" evidence="1">
    <location>
        <begin position="7"/>
        <end position="24"/>
    </location>
</feature>
<evidence type="ECO:0000313" key="3">
    <source>
        <dbReference type="EMBL" id="VEB03797.1"/>
    </source>
</evidence>
<dbReference type="AlphaFoldDB" id="A0A3S4HA52"/>
<protein>
    <submittedName>
        <fullName evidence="3">Inner membrane protein YiaB</fullName>
    </submittedName>
</protein>
<dbReference type="Proteomes" id="UP000282433">
    <property type="component" value="Chromosome"/>
</dbReference>
<reference evidence="3 4" key="1">
    <citation type="submission" date="2018-12" db="EMBL/GenBank/DDBJ databases">
        <authorList>
            <consortium name="Pathogen Informatics"/>
        </authorList>
    </citation>
    <scope>NUCLEOTIDE SEQUENCE [LARGE SCALE GENOMIC DNA]</scope>
    <source>
        <strain evidence="3 4">NCTC13635</strain>
    </source>
</reference>
<organism evidence="3 4">
    <name type="scientific">Klebsiella pneumoniae</name>
    <dbReference type="NCBI Taxonomy" id="573"/>
    <lineage>
        <taxon>Bacteria</taxon>
        <taxon>Pseudomonadati</taxon>
        <taxon>Pseudomonadota</taxon>
        <taxon>Gammaproteobacteria</taxon>
        <taxon>Enterobacterales</taxon>
        <taxon>Enterobacteriaceae</taxon>
        <taxon>Klebsiella/Raoultella group</taxon>
        <taxon>Klebsiella</taxon>
        <taxon>Klebsiella pneumoniae complex</taxon>
    </lineage>
</organism>
<feature type="domain" description="YiaAB two helix" evidence="2">
    <location>
        <begin position="10"/>
        <end position="52"/>
    </location>
</feature>
<keyword evidence="1" id="KW-1133">Transmembrane helix</keyword>
<feature type="domain" description="YiaAB two helix" evidence="2">
    <location>
        <begin position="63"/>
        <end position="108"/>
    </location>
</feature>
<dbReference type="GO" id="GO:0006974">
    <property type="term" value="P:DNA damage response"/>
    <property type="evidence" value="ECO:0007669"/>
    <property type="project" value="TreeGrafter"/>
</dbReference>
<dbReference type="NCBIfam" id="NF008492">
    <property type="entry name" value="PRK11403.1"/>
    <property type="match status" value="1"/>
</dbReference>
<sequence>MITKRNIARGMMAAGSLVYLLGIWRTCPLFSGKGYFLGVLVMGMFAVLAHQRASQWQEQDDGFIALCRLVLLLSVGLLLVGAWYVPADWHEKAVYIAAWFVCLYGASATPERTRIARAMQKNGISAAPRRVKGKK</sequence>
<keyword evidence="1" id="KW-0472">Membrane</keyword>
<feature type="transmembrane region" description="Helical" evidence="1">
    <location>
        <begin position="30"/>
        <end position="50"/>
    </location>
</feature>
<gene>
    <name evidence="3" type="primary">yiaB</name>
    <name evidence="3" type="ORF">NCTC13635_03919</name>
</gene>
<dbReference type="EMBL" id="LR134162">
    <property type="protein sequence ID" value="VEB03797.1"/>
    <property type="molecule type" value="Genomic_DNA"/>
</dbReference>
<dbReference type="Pfam" id="PF05360">
    <property type="entry name" value="YiaAB"/>
    <property type="match status" value="2"/>
</dbReference>
<feature type="transmembrane region" description="Helical" evidence="1">
    <location>
        <begin position="62"/>
        <end position="86"/>
    </location>
</feature>
<evidence type="ECO:0000313" key="4">
    <source>
        <dbReference type="Proteomes" id="UP000282433"/>
    </source>
</evidence>
<dbReference type="InterPro" id="IPR008024">
    <property type="entry name" value="YiaAB"/>
</dbReference>